<evidence type="ECO:0000313" key="3">
    <source>
        <dbReference type="EMBL" id="HBP28142.1"/>
    </source>
</evidence>
<dbReference type="PANTHER" id="PTHR42928:SF5">
    <property type="entry name" value="BLR1237 PROTEIN"/>
    <property type="match status" value="1"/>
</dbReference>
<reference evidence="3 4" key="1">
    <citation type="journal article" date="2018" name="Nat. Biotechnol.">
        <title>A standardized bacterial taxonomy based on genome phylogeny substantially revises the tree of life.</title>
        <authorList>
            <person name="Parks D.H."/>
            <person name="Chuvochina M."/>
            <person name="Waite D.W."/>
            <person name="Rinke C."/>
            <person name="Skarshewski A."/>
            <person name="Chaumeil P.A."/>
            <person name="Hugenholtz P."/>
        </authorList>
    </citation>
    <scope>NUCLEOTIDE SEQUENCE [LARGE SCALE GENOMIC DNA]</scope>
    <source>
        <strain evidence="3">UBA10707</strain>
    </source>
</reference>
<evidence type="ECO:0000256" key="2">
    <source>
        <dbReference type="SAM" id="SignalP"/>
    </source>
</evidence>
<accession>A0A356LB15</accession>
<dbReference type="CDD" id="cd13578">
    <property type="entry name" value="PBP2_Bug27"/>
    <property type="match status" value="1"/>
</dbReference>
<gene>
    <name evidence="3" type="ORF">DD666_01840</name>
</gene>
<dbReference type="Gene3D" id="3.40.190.10">
    <property type="entry name" value="Periplasmic binding protein-like II"/>
    <property type="match status" value="1"/>
</dbReference>
<dbReference type="Proteomes" id="UP000264036">
    <property type="component" value="Unassembled WGS sequence"/>
</dbReference>
<evidence type="ECO:0000256" key="1">
    <source>
        <dbReference type="ARBA" id="ARBA00006987"/>
    </source>
</evidence>
<evidence type="ECO:0000313" key="4">
    <source>
        <dbReference type="Proteomes" id="UP000264036"/>
    </source>
</evidence>
<proteinExistence type="inferred from homology"/>
<protein>
    <submittedName>
        <fullName evidence="3">Tripartite tricarboxylate transporter substrate binding protein</fullName>
    </submittedName>
</protein>
<sequence length="325" mass="34988">MKTCINAILKTMAISASVISTVLSPTSVFAQNPIRVMVGFPPGGATDVMARALANELSKQMHREFVVENRPGASGNIAASAVARATPNGESLLFVASTHATNPSLYSNLSFDAKNDFATIGMVATSPYVLVVNPKLTVKSVDELTAYLKQHPGEINFASASAGTGQHLAGEVYKKDAGVNILHVPYKGSSAALSDLIAGRVEMMFDNVAVMMPHIKSGALRPLAVTSQQRFKEFPDVPTMAEEGYADFNVVSWFALLAPAKTPVQYLDELNIKVNEVLKSESFIKQLAEFGATPKSSTREQSNAFIDTEITRWHKVINDLGLKIN</sequence>
<dbReference type="AlphaFoldDB" id="A0A356LB15"/>
<keyword evidence="2" id="KW-0732">Signal</keyword>
<comment type="similarity">
    <text evidence="1">Belongs to the UPF0065 (bug) family.</text>
</comment>
<dbReference type="InterPro" id="IPR042100">
    <property type="entry name" value="Bug_dom1"/>
</dbReference>
<dbReference type="EMBL" id="DOEK01000004">
    <property type="protein sequence ID" value="HBP28142.1"/>
    <property type="molecule type" value="Genomic_DNA"/>
</dbReference>
<organism evidence="3 4">
    <name type="scientific">Advenella kashmirensis</name>
    <dbReference type="NCBI Taxonomy" id="310575"/>
    <lineage>
        <taxon>Bacteria</taxon>
        <taxon>Pseudomonadati</taxon>
        <taxon>Pseudomonadota</taxon>
        <taxon>Betaproteobacteria</taxon>
        <taxon>Burkholderiales</taxon>
        <taxon>Alcaligenaceae</taxon>
    </lineage>
</organism>
<dbReference type="PIRSF" id="PIRSF017082">
    <property type="entry name" value="YflP"/>
    <property type="match status" value="1"/>
</dbReference>
<dbReference type="PANTHER" id="PTHR42928">
    <property type="entry name" value="TRICARBOXYLATE-BINDING PROTEIN"/>
    <property type="match status" value="1"/>
</dbReference>
<feature type="chain" id="PRO_5016677996" evidence="2">
    <location>
        <begin position="31"/>
        <end position="325"/>
    </location>
</feature>
<comment type="caution">
    <text evidence="3">The sequence shown here is derived from an EMBL/GenBank/DDBJ whole genome shotgun (WGS) entry which is preliminary data.</text>
</comment>
<dbReference type="InterPro" id="IPR005064">
    <property type="entry name" value="BUG"/>
</dbReference>
<dbReference type="Pfam" id="PF03401">
    <property type="entry name" value="TctC"/>
    <property type="match status" value="1"/>
</dbReference>
<name>A0A356LB15_9BURK</name>
<dbReference type="SUPFAM" id="SSF53850">
    <property type="entry name" value="Periplasmic binding protein-like II"/>
    <property type="match status" value="1"/>
</dbReference>
<feature type="signal peptide" evidence="2">
    <location>
        <begin position="1"/>
        <end position="30"/>
    </location>
</feature>
<dbReference type="Gene3D" id="3.40.190.150">
    <property type="entry name" value="Bordetella uptake gene, domain 1"/>
    <property type="match status" value="1"/>
</dbReference>